<dbReference type="InterPro" id="IPR046848">
    <property type="entry name" value="E_motif"/>
</dbReference>
<dbReference type="AlphaFoldDB" id="A0AAN8VDY0"/>
<dbReference type="Pfam" id="PF01535">
    <property type="entry name" value="PPR"/>
    <property type="match status" value="3"/>
</dbReference>
<dbReference type="EMBL" id="JBAMMX010000012">
    <property type="protein sequence ID" value="KAK6929899.1"/>
    <property type="molecule type" value="Genomic_DNA"/>
</dbReference>
<gene>
    <name evidence="4" type="ORF">RJ641_003993</name>
</gene>
<dbReference type="Pfam" id="PF20431">
    <property type="entry name" value="E_motif"/>
    <property type="match status" value="1"/>
</dbReference>
<keyword evidence="5" id="KW-1185">Reference proteome</keyword>
<comment type="caution">
    <text evidence="4">The sequence shown here is derived from an EMBL/GenBank/DDBJ whole genome shotgun (WGS) entry which is preliminary data.</text>
</comment>
<dbReference type="InterPro" id="IPR011990">
    <property type="entry name" value="TPR-like_helical_dom_sf"/>
</dbReference>
<keyword evidence="2" id="KW-0677">Repeat</keyword>
<dbReference type="FunFam" id="1.25.40.10:FF:000242">
    <property type="entry name" value="Pentatricopeptide repeat-containing protein"/>
    <property type="match status" value="1"/>
</dbReference>
<dbReference type="GO" id="GO:0009451">
    <property type="term" value="P:RNA modification"/>
    <property type="evidence" value="ECO:0007669"/>
    <property type="project" value="InterPro"/>
</dbReference>
<name>A0AAN8VDY0_9MAGN</name>
<dbReference type="InterPro" id="IPR046960">
    <property type="entry name" value="PPR_At4g14850-like_plant"/>
</dbReference>
<comment type="similarity">
    <text evidence="1">Belongs to the PPR family. PCMP-H subfamily.</text>
</comment>
<dbReference type="InterPro" id="IPR032867">
    <property type="entry name" value="DYW_dom"/>
</dbReference>
<reference evidence="4 5" key="1">
    <citation type="submission" date="2023-12" db="EMBL/GenBank/DDBJ databases">
        <title>A high-quality genome assembly for Dillenia turbinata (Dilleniales).</title>
        <authorList>
            <person name="Chanderbali A."/>
        </authorList>
    </citation>
    <scope>NUCLEOTIDE SEQUENCE [LARGE SCALE GENOMIC DNA]</scope>
    <source>
        <strain evidence="4">LSX21</strain>
        <tissue evidence="4">Leaf</tissue>
    </source>
</reference>
<evidence type="ECO:0000259" key="3">
    <source>
        <dbReference type="Pfam" id="PF14432"/>
    </source>
</evidence>
<dbReference type="NCBIfam" id="TIGR00756">
    <property type="entry name" value="PPR"/>
    <property type="match status" value="1"/>
</dbReference>
<evidence type="ECO:0000313" key="5">
    <source>
        <dbReference type="Proteomes" id="UP001370490"/>
    </source>
</evidence>
<proteinExistence type="inferred from homology"/>
<sequence length="285" mass="32099">MNRGFCSHGFGTMALDTFKKMRHESVAPDNVLLVVTMSACSHVRLVEEGYKLFRSMVEDYNVEPKFEHYGCLVDLLGRAGRLEEAREVIRAMPMKPDAVVWKAVLGSARVHGDIEIGEQALEHLIPLEPEISGNYVLLSNLSASSHRLDSVRRVRKLMKDQGITKALGNSLEDKENAIGYHGERLAIAVALTATDSSRAPIKIIKNLPVCYDCHESTKLILMIYEREIIVETGPGFIISKMGAFHLDYWEQYFAYPTFLLLLISCCRKDQAHFFESVVLISFCKS</sequence>
<evidence type="ECO:0000313" key="4">
    <source>
        <dbReference type="EMBL" id="KAK6929899.1"/>
    </source>
</evidence>
<protein>
    <submittedName>
        <fullName evidence="4">DYW domain</fullName>
    </submittedName>
</protein>
<dbReference type="Pfam" id="PF14432">
    <property type="entry name" value="DYW_deaminase"/>
    <property type="match status" value="1"/>
</dbReference>
<organism evidence="4 5">
    <name type="scientific">Dillenia turbinata</name>
    <dbReference type="NCBI Taxonomy" id="194707"/>
    <lineage>
        <taxon>Eukaryota</taxon>
        <taxon>Viridiplantae</taxon>
        <taxon>Streptophyta</taxon>
        <taxon>Embryophyta</taxon>
        <taxon>Tracheophyta</taxon>
        <taxon>Spermatophyta</taxon>
        <taxon>Magnoliopsida</taxon>
        <taxon>eudicotyledons</taxon>
        <taxon>Gunneridae</taxon>
        <taxon>Pentapetalae</taxon>
        <taxon>Dilleniales</taxon>
        <taxon>Dilleniaceae</taxon>
        <taxon>Dillenia</taxon>
    </lineage>
</organism>
<evidence type="ECO:0000256" key="2">
    <source>
        <dbReference type="ARBA" id="ARBA00022737"/>
    </source>
</evidence>
<accession>A0AAN8VDY0</accession>
<dbReference type="Proteomes" id="UP001370490">
    <property type="component" value="Unassembled WGS sequence"/>
</dbReference>
<dbReference type="InterPro" id="IPR002885">
    <property type="entry name" value="PPR_rpt"/>
</dbReference>
<dbReference type="GO" id="GO:0008270">
    <property type="term" value="F:zinc ion binding"/>
    <property type="evidence" value="ECO:0007669"/>
    <property type="project" value="InterPro"/>
</dbReference>
<dbReference type="GO" id="GO:0003723">
    <property type="term" value="F:RNA binding"/>
    <property type="evidence" value="ECO:0007669"/>
    <property type="project" value="InterPro"/>
</dbReference>
<evidence type="ECO:0000256" key="1">
    <source>
        <dbReference type="ARBA" id="ARBA00006643"/>
    </source>
</evidence>
<dbReference type="Gene3D" id="1.25.40.10">
    <property type="entry name" value="Tetratricopeptide repeat domain"/>
    <property type="match status" value="1"/>
</dbReference>
<feature type="domain" description="DYW" evidence="3">
    <location>
        <begin position="172"/>
        <end position="232"/>
    </location>
</feature>
<dbReference type="PANTHER" id="PTHR47926">
    <property type="entry name" value="PENTATRICOPEPTIDE REPEAT-CONTAINING PROTEIN"/>
    <property type="match status" value="1"/>
</dbReference>